<evidence type="ECO:0000256" key="9">
    <source>
        <dbReference type="ARBA" id="ARBA00023136"/>
    </source>
</evidence>
<comment type="similarity">
    <text evidence="2 10">Belongs to the GSP L family.</text>
</comment>
<dbReference type="CDD" id="cd24017">
    <property type="entry name" value="ASKHA_T2SSL_N"/>
    <property type="match status" value="1"/>
</dbReference>
<dbReference type="InterPro" id="IPR007812">
    <property type="entry name" value="T2SS_protein-GspL"/>
</dbReference>
<keyword evidence="15" id="KW-1185">Reference proteome</keyword>
<feature type="domain" description="GspL cytoplasmic actin-ATPase-like" evidence="12">
    <location>
        <begin position="8"/>
        <end position="154"/>
    </location>
</feature>
<evidence type="ECO:0000256" key="5">
    <source>
        <dbReference type="ARBA" id="ARBA00022519"/>
    </source>
</evidence>
<comment type="function">
    <text evidence="10">Inner membrane component of the type II secretion system required for the energy-dependent secretion of extracellular factors such as proteases and toxins from the periplasm.</text>
</comment>
<keyword evidence="7 10" id="KW-0653">Protein transport</keyword>
<evidence type="ECO:0000259" key="12">
    <source>
        <dbReference type="Pfam" id="PF05134"/>
    </source>
</evidence>
<dbReference type="Gene3D" id="3.30.420.380">
    <property type="match status" value="1"/>
</dbReference>
<evidence type="ECO:0000256" key="2">
    <source>
        <dbReference type="ARBA" id="ARBA00005318"/>
    </source>
</evidence>
<dbReference type="InterPro" id="IPR043129">
    <property type="entry name" value="ATPase_NBD"/>
</dbReference>
<gene>
    <name evidence="14" type="ORF">A11A3_12710</name>
</gene>
<keyword evidence="6 11" id="KW-0812">Transmembrane</keyword>
<dbReference type="PIRSF" id="PIRSF015761">
    <property type="entry name" value="Protein_L"/>
    <property type="match status" value="1"/>
</dbReference>
<dbReference type="GO" id="GO:0015628">
    <property type="term" value="P:protein secretion by the type II secretion system"/>
    <property type="evidence" value="ECO:0007669"/>
    <property type="project" value="InterPro"/>
</dbReference>
<evidence type="ECO:0000256" key="1">
    <source>
        <dbReference type="ARBA" id="ARBA00004377"/>
    </source>
</evidence>
<dbReference type="Proteomes" id="UP000010164">
    <property type="component" value="Unassembled WGS sequence"/>
</dbReference>
<reference evidence="14 15" key="1">
    <citation type="journal article" date="2012" name="J. Bacteriol.">
        <title>Genome Sequence of the Alkane-Degrading Bacterium Alcanivorax hongdengensis Type Strain A-11-3.</title>
        <authorList>
            <person name="Lai Q."/>
            <person name="Shao Z."/>
        </authorList>
    </citation>
    <scope>NUCLEOTIDE SEQUENCE [LARGE SCALE GENOMIC DNA]</scope>
    <source>
        <strain evidence="14 15">A-11-3</strain>
    </source>
</reference>
<evidence type="ECO:0000259" key="13">
    <source>
        <dbReference type="Pfam" id="PF12693"/>
    </source>
</evidence>
<evidence type="ECO:0000256" key="3">
    <source>
        <dbReference type="ARBA" id="ARBA00022448"/>
    </source>
</evidence>
<dbReference type="PATRIC" id="fig|1177179.3.peg.2528"/>
<evidence type="ECO:0000256" key="4">
    <source>
        <dbReference type="ARBA" id="ARBA00022475"/>
    </source>
</evidence>
<feature type="transmembrane region" description="Helical" evidence="11">
    <location>
        <begin position="213"/>
        <end position="233"/>
    </location>
</feature>
<comment type="subcellular location">
    <subcellularLocation>
        <location evidence="1">Cell inner membrane</location>
        <topology evidence="1">Single-pass membrane protein</topology>
    </subcellularLocation>
</comment>
<name>L0W9Z9_9GAMM</name>
<evidence type="ECO:0000256" key="11">
    <source>
        <dbReference type="SAM" id="Phobius"/>
    </source>
</evidence>
<evidence type="ECO:0000256" key="6">
    <source>
        <dbReference type="ARBA" id="ARBA00022692"/>
    </source>
</evidence>
<dbReference type="AlphaFoldDB" id="L0W9Z9"/>
<dbReference type="GO" id="GO:0015627">
    <property type="term" value="C:type II protein secretion system complex"/>
    <property type="evidence" value="ECO:0007669"/>
    <property type="project" value="InterPro"/>
</dbReference>
<evidence type="ECO:0000313" key="15">
    <source>
        <dbReference type="Proteomes" id="UP000010164"/>
    </source>
</evidence>
<evidence type="ECO:0000256" key="8">
    <source>
        <dbReference type="ARBA" id="ARBA00022989"/>
    </source>
</evidence>
<sequence length="365" mass="40009">MPHADMPVYWRQGGADVQSGSLAQALQACNGPVRLVLSNRDAQLTEVSLSRKQARHLQKVLPFLLEEQLLDSPESLWLAAGKAESGHYPVAAIAREHMDAWVALVADSPCTLQSIRVDTDLLADRAPLIISLDGKVLLQSGRNQALWIDQADQDRIQPLFAGALDEAMLISAEDELFDLFAAAFREGRAVELMQGAYAPRKDKQASSSMWAPWRPIMAMAAVIFVCAVITLWVQEWRYQRAADAAFAQAQARYEQLFPGDRATAALSRQFRARLARLGGVETADAGFLSLLAPVATVLHGSKVEAKRMQFDQRDGSLMLDVGAKDYAELEKLQQAIRKQGVDANIANYRNGASGVNARIKVEQAG</sequence>
<keyword evidence="3 10" id="KW-0813">Transport</keyword>
<dbReference type="STRING" id="1177179.A11A3_12710"/>
<keyword evidence="9 11" id="KW-0472">Membrane</keyword>
<dbReference type="SUPFAM" id="SSF53067">
    <property type="entry name" value="Actin-like ATPase domain"/>
    <property type="match status" value="1"/>
</dbReference>
<evidence type="ECO:0000313" key="14">
    <source>
        <dbReference type="EMBL" id="EKF73588.1"/>
    </source>
</evidence>
<dbReference type="Gene3D" id="3.30.1360.100">
    <property type="entry name" value="General secretion pathway protein M, EpsM"/>
    <property type="match status" value="1"/>
</dbReference>
<evidence type="ECO:0000256" key="10">
    <source>
        <dbReference type="PIRNR" id="PIRNR015761"/>
    </source>
</evidence>
<dbReference type="EMBL" id="AMRJ01000022">
    <property type="protein sequence ID" value="EKF73588.1"/>
    <property type="molecule type" value="Genomic_DNA"/>
</dbReference>
<dbReference type="Pfam" id="PF05134">
    <property type="entry name" value="T2SSL"/>
    <property type="match status" value="1"/>
</dbReference>
<protein>
    <recommendedName>
        <fullName evidence="10">Type II secretion system protein L</fullName>
        <shortName evidence="10">T2SS protein L</shortName>
    </recommendedName>
</protein>
<comment type="caution">
    <text evidence="14">The sequence shown here is derived from an EMBL/GenBank/DDBJ whole genome shotgun (WGS) entry which is preliminary data.</text>
</comment>
<keyword evidence="8 11" id="KW-1133">Transmembrane helix</keyword>
<dbReference type="GO" id="GO:0005886">
    <property type="term" value="C:plasma membrane"/>
    <property type="evidence" value="ECO:0007669"/>
    <property type="project" value="UniProtKB-SubCell"/>
</dbReference>
<dbReference type="eggNOG" id="COG3297">
    <property type="taxonomic scope" value="Bacteria"/>
</dbReference>
<proteinExistence type="inferred from homology"/>
<feature type="domain" description="GspL periplasmic" evidence="13">
    <location>
        <begin position="207"/>
        <end position="359"/>
    </location>
</feature>
<evidence type="ECO:0000256" key="7">
    <source>
        <dbReference type="ARBA" id="ARBA00022927"/>
    </source>
</evidence>
<dbReference type="InterPro" id="IPR024230">
    <property type="entry name" value="GspL_cyto_dom"/>
</dbReference>
<keyword evidence="5" id="KW-0997">Cell inner membrane</keyword>
<accession>L0W9Z9</accession>
<organism evidence="14 15">
    <name type="scientific">Alcanivorax hongdengensis A-11-3</name>
    <dbReference type="NCBI Taxonomy" id="1177179"/>
    <lineage>
        <taxon>Bacteria</taxon>
        <taxon>Pseudomonadati</taxon>
        <taxon>Pseudomonadota</taxon>
        <taxon>Gammaproteobacteria</taxon>
        <taxon>Oceanospirillales</taxon>
        <taxon>Alcanivoracaceae</taxon>
        <taxon>Alcanivorax</taxon>
    </lineage>
</organism>
<dbReference type="GO" id="GO:0009276">
    <property type="term" value="C:Gram-negative-bacterium-type cell wall"/>
    <property type="evidence" value="ECO:0007669"/>
    <property type="project" value="InterPro"/>
</dbReference>
<dbReference type="NCBIfam" id="TIGR01709">
    <property type="entry name" value="typeII_sec_gspL"/>
    <property type="match status" value="1"/>
</dbReference>
<keyword evidence="4" id="KW-1003">Cell membrane</keyword>
<dbReference type="InterPro" id="IPR025691">
    <property type="entry name" value="GspL_pp_dom"/>
</dbReference>
<dbReference type="Pfam" id="PF12693">
    <property type="entry name" value="GspL_C"/>
    <property type="match status" value="1"/>
</dbReference>